<dbReference type="InParanoid" id="B0DNJ7"/>
<evidence type="ECO:0000313" key="2">
    <source>
        <dbReference type="EMBL" id="EDR03879.1"/>
    </source>
</evidence>
<dbReference type="GeneID" id="6081040"/>
<evidence type="ECO:0000313" key="3">
    <source>
        <dbReference type="Proteomes" id="UP000001194"/>
    </source>
</evidence>
<dbReference type="Proteomes" id="UP000001194">
    <property type="component" value="Unassembled WGS sequence"/>
</dbReference>
<reference evidence="2 3" key="1">
    <citation type="journal article" date="2008" name="Nature">
        <title>The genome of Laccaria bicolor provides insights into mycorrhizal symbiosis.</title>
        <authorList>
            <person name="Martin F."/>
            <person name="Aerts A."/>
            <person name="Ahren D."/>
            <person name="Brun A."/>
            <person name="Danchin E.G.J."/>
            <person name="Duchaussoy F."/>
            <person name="Gibon J."/>
            <person name="Kohler A."/>
            <person name="Lindquist E."/>
            <person name="Pereda V."/>
            <person name="Salamov A."/>
            <person name="Shapiro H.J."/>
            <person name="Wuyts J."/>
            <person name="Blaudez D."/>
            <person name="Buee M."/>
            <person name="Brokstein P."/>
            <person name="Canbaeck B."/>
            <person name="Cohen D."/>
            <person name="Courty P.E."/>
            <person name="Coutinho P.M."/>
            <person name="Delaruelle C."/>
            <person name="Detter J.C."/>
            <person name="Deveau A."/>
            <person name="DiFazio S."/>
            <person name="Duplessis S."/>
            <person name="Fraissinet-Tachet L."/>
            <person name="Lucic E."/>
            <person name="Frey-Klett P."/>
            <person name="Fourrey C."/>
            <person name="Feussner I."/>
            <person name="Gay G."/>
            <person name="Grimwood J."/>
            <person name="Hoegger P.J."/>
            <person name="Jain P."/>
            <person name="Kilaru S."/>
            <person name="Labbe J."/>
            <person name="Lin Y.C."/>
            <person name="Legue V."/>
            <person name="Le Tacon F."/>
            <person name="Marmeisse R."/>
            <person name="Melayah D."/>
            <person name="Montanini B."/>
            <person name="Muratet M."/>
            <person name="Nehls U."/>
            <person name="Niculita-Hirzel H."/>
            <person name="Oudot-Le Secq M.P."/>
            <person name="Peter M."/>
            <person name="Quesneville H."/>
            <person name="Rajashekar B."/>
            <person name="Reich M."/>
            <person name="Rouhier N."/>
            <person name="Schmutz J."/>
            <person name="Yin T."/>
            <person name="Chalot M."/>
            <person name="Henrissat B."/>
            <person name="Kuees U."/>
            <person name="Lucas S."/>
            <person name="Van de Peer Y."/>
            <person name="Podila G.K."/>
            <person name="Polle A."/>
            <person name="Pukkila P.J."/>
            <person name="Richardson P.M."/>
            <person name="Rouze P."/>
            <person name="Sanders I.R."/>
            <person name="Stajich J.E."/>
            <person name="Tunlid A."/>
            <person name="Tuskan G."/>
            <person name="Grigoriev I.V."/>
        </authorList>
    </citation>
    <scope>NUCLEOTIDE SEQUENCE [LARGE SCALE GENOMIC DNA]</scope>
    <source>
        <strain evidence="3">S238N-H82 / ATCC MYA-4686</strain>
    </source>
</reference>
<dbReference type="OrthoDB" id="62853at2759"/>
<dbReference type="Gene3D" id="2.30.30.140">
    <property type="match status" value="1"/>
</dbReference>
<dbReference type="InterPro" id="IPR000313">
    <property type="entry name" value="PWWP_dom"/>
</dbReference>
<dbReference type="EMBL" id="DS547121">
    <property type="protein sequence ID" value="EDR03879.1"/>
    <property type="molecule type" value="Genomic_DNA"/>
</dbReference>
<proteinExistence type="predicted"/>
<dbReference type="PROSITE" id="PS50812">
    <property type="entry name" value="PWWP"/>
    <property type="match status" value="1"/>
</dbReference>
<dbReference type="HOGENOM" id="CLU_2146299_0_0_1"/>
<organism evidence="3">
    <name type="scientific">Laccaria bicolor (strain S238N-H82 / ATCC MYA-4686)</name>
    <name type="common">Bicoloured deceiver</name>
    <name type="synonym">Laccaria laccata var. bicolor</name>
    <dbReference type="NCBI Taxonomy" id="486041"/>
    <lineage>
        <taxon>Eukaryota</taxon>
        <taxon>Fungi</taxon>
        <taxon>Dikarya</taxon>
        <taxon>Basidiomycota</taxon>
        <taxon>Agaricomycotina</taxon>
        <taxon>Agaricomycetes</taxon>
        <taxon>Agaricomycetidae</taxon>
        <taxon>Agaricales</taxon>
        <taxon>Agaricineae</taxon>
        <taxon>Hydnangiaceae</taxon>
        <taxon>Laccaria</taxon>
    </lineage>
</organism>
<dbReference type="Pfam" id="PF00855">
    <property type="entry name" value="PWWP"/>
    <property type="match status" value="1"/>
</dbReference>
<sequence length="112" mass="12587">MSKKSSKAQQAKVATTYNINDTVLGKVRGFPPWPGMVVDPDNVHPTVALEHPSSKKATFYCIRFFPLGDHAWLVEKDISKLQRHEIESYISEPHKKSSELLNGYHIALDPAT</sequence>
<dbReference type="RefSeq" id="XP_001885447.1">
    <property type="nucleotide sequence ID" value="XM_001885412.1"/>
</dbReference>
<evidence type="ECO:0000259" key="1">
    <source>
        <dbReference type="PROSITE" id="PS50812"/>
    </source>
</evidence>
<gene>
    <name evidence="2" type="ORF">LACBIDRAFT_306684</name>
</gene>
<keyword evidence="3" id="KW-1185">Reference proteome</keyword>
<name>B0DNJ7_LACBS</name>
<protein>
    <submittedName>
        <fullName evidence="2">Predicted protein</fullName>
    </submittedName>
</protein>
<dbReference type="STRING" id="486041.B0DNJ7"/>
<feature type="domain" description="PWWP" evidence="1">
    <location>
        <begin position="19"/>
        <end position="83"/>
    </location>
</feature>
<dbReference type="SMART" id="SM00293">
    <property type="entry name" value="PWWP"/>
    <property type="match status" value="1"/>
</dbReference>
<dbReference type="KEGG" id="lbc:LACBIDRAFT_306684"/>
<dbReference type="AlphaFoldDB" id="B0DNJ7"/>
<dbReference type="SUPFAM" id="SSF63748">
    <property type="entry name" value="Tudor/PWWP/MBT"/>
    <property type="match status" value="1"/>
</dbReference>
<accession>B0DNJ7</accession>